<proteinExistence type="predicted"/>
<reference evidence="14 15" key="1">
    <citation type="submission" date="2018-05" db="EMBL/GenBank/DDBJ databases">
        <title>A metagenomic window into the 2 km-deep terrestrial subsurface aquifer revealed taxonomically and functionally diverse microbial community comprising novel uncultured bacterial lineages.</title>
        <authorList>
            <person name="Kadnikov V.V."/>
            <person name="Mardanov A.V."/>
            <person name="Beletsky A.V."/>
            <person name="Banks D."/>
            <person name="Pimenov N.V."/>
            <person name="Frank Y.A."/>
            <person name="Karnachuk O.V."/>
            <person name="Ravin N.V."/>
        </authorList>
    </citation>
    <scope>NUCLEOTIDE SEQUENCE [LARGE SCALE GENOMIC DNA]</scope>
    <source>
        <strain evidence="14">BY</strain>
    </source>
</reference>
<comment type="subcellular location">
    <subcellularLocation>
        <location evidence="1">Cytoplasm</location>
    </subcellularLocation>
</comment>
<evidence type="ECO:0000256" key="3">
    <source>
        <dbReference type="ARBA" id="ARBA00022491"/>
    </source>
</evidence>
<dbReference type="InterPro" id="IPR029016">
    <property type="entry name" value="GAF-like_dom_sf"/>
</dbReference>
<dbReference type="SUPFAM" id="SSF52540">
    <property type="entry name" value="P-loop containing nucleoside triphosphate hydrolases"/>
    <property type="match status" value="1"/>
</dbReference>
<keyword evidence="7" id="KW-0902">Two-component regulatory system</keyword>
<keyword evidence="6" id="KW-0067">ATP-binding</keyword>
<evidence type="ECO:0000313" key="15">
    <source>
        <dbReference type="Proteomes" id="UP000262583"/>
    </source>
</evidence>
<keyword evidence="2" id="KW-0963">Cytoplasm</keyword>
<dbReference type="SUPFAM" id="SSF46689">
    <property type="entry name" value="Homeodomain-like"/>
    <property type="match status" value="1"/>
</dbReference>
<dbReference type="Pfam" id="PF25601">
    <property type="entry name" value="AAA_lid_14"/>
    <property type="match status" value="1"/>
</dbReference>
<evidence type="ECO:0000256" key="6">
    <source>
        <dbReference type="ARBA" id="ARBA00022840"/>
    </source>
</evidence>
<name>A0A2Z4Y0W1_SUMC1</name>
<dbReference type="InterPro" id="IPR058031">
    <property type="entry name" value="AAA_lid_NorR"/>
</dbReference>
<dbReference type="SMART" id="SM00382">
    <property type="entry name" value="AAA"/>
    <property type="match status" value="1"/>
</dbReference>
<dbReference type="InterPro" id="IPR009057">
    <property type="entry name" value="Homeodomain-like_sf"/>
</dbReference>
<dbReference type="PRINTS" id="PR01590">
    <property type="entry name" value="HTHFIS"/>
</dbReference>
<dbReference type="SMART" id="SM00240">
    <property type="entry name" value="FHA"/>
    <property type="match status" value="1"/>
</dbReference>
<sequence length="657" mass="73255">MKDYLNPESQANGLAPGRLVVLKGPNLGMSYELGECTRIGRGEENEIQIPDPGVSRLHAEIVRSRLAYIIYDRGSRNGLIVNGQRVTQKVLLKNDEILVGNTLLAFNPDLVLENARFSNTSVVLYPTQEVTRELSMSPEVRETLSGRERDLVEFVTQIADIFASPPERTGEMALRLLTHLMRLFHADFGSIFVRDAYTKKLRPVVALPEGKLTPVNRTALASSFEEKRPTLISERNSQLSETLEKLWNRHSSENSDAFVPTGEACLTTMCAPVMHNNAVLAILVLEREQLDAYSLRDLALFHALAKMSAGVFHAAQLVDWLDQIPPDSSGHRIVPSRNPTVQKIFDEARRVAATDATVLITGESGTGKEILARAIHDASRRRSGPFIALNCAAIPSNLFESELFGYERGAFTGAARTTIGKIEAAHGGTLFLDEVGSLDLSLQPKLLRFLQEKAFYRVGGTRAIEADVRVIAATNTDLESAVREGRFREDLWYRLNVIRFVLPPLRHRAEDIAPLAEHFALECARRFGKKILGIDDQAIAILQRYTWPGNIRELANIIERAVILADHPILTASDFEHLAKKDHLPNLERAPSLAQQVSQARLRPLHEIEREYIHHVLNACGWNQAKAAEILGIHRNTLRAKIHEYALKREHGGATSI</sequence>
<evidence type="ECO:0000256" key="9">
    <source>
        <dbReference type="ARBA" id="ARBA00023125"/>
    </source>
</evidence>
<dbReference type="EMBL" id="CP030759">
    <property type="protein sequence ID" value="AXA34821.1"/>
    <property type="molecule type" value="Genomic_DNA"/>
</dbReference>
<accession>A0A2Z4Y0W1</accession>
<dbReference type="InterPro" id="IPR000253">
    <property type="entry name" value="FHA_dom"/>
</dbReference>
<dbReference type="PROSITE" id="PS50006">
    <property type="entry name" value="FHA_DOMAIN"/>
    <property type="match status" value="1"/>
</dbReference>
<dbReference type="InterPro" id="IPR025943">
    <property type="entry name" value="Sigma_54_int_dom_ATP-bd_2"/>
</dbReference>
<dbReference type="InterPro" id="IPR008984">
    <property type="entry name" value="SMAD_FHA_dom_sf"/>
</dbReference>
<dbReference type="CDD" id="cd00060">
    <property type="entry name" value="FHA"/>
    <property type="match status" value="1"/>
</dbReference>
<dbReference type="PROSITE" id="PS00688">
    <property type="entry name" value="SIGMA54_INTERACT_3"/>
    <property type="match status" value="1"/>
</dbReference>
<dbReference type="SUPFAM" id="SSF49879">
    <property type="entry name" value="SMAD/FHA domain"/>
    <property type="match status" value="1"/>
</dbReference>
<keyword evidence="5" id="KW-0547">Nucleotide-binding</keyword>
<keyword evidence="8" id="KW-0805">Transcription regulation</keyword>
<dbReference type="InterPro" id="IPR003593">
    <property type="entry name" value="AAA+_ATPase"/>
</dbReference>
<dbReference type="SUPFAM" id="SSF55781">
    <property type="entry name" value="GAF domain-like"/>
    <property type="match status" value="1"/>
</dbReference>
<dbReference type="Pfam" id="PF02954">
    <property type="entry name" value="HTH_8"/>
    <property type="match status" value="1"/>
</dbReference>
<dbReference type="Proteomes" id="UP000262583">
    <property type="component" value="Chromosome"/>
</dbReference>
<feature type="domain" description="Sigma-54 factor interaction" evidence="13">
    <location>
        <begin position="334"/>
        <end position="563"/>
    </location>
</feature>
<dbReference type="InterPro" id="IPR025944">
    <property type="entry name" value="Sigma_54_int_dom_CS"/>
</dbReference>
<evidence type="ECO:0000256" key="2">
    <source>
        <dbReference type="ARBA" id="ARBA00022490"/>
    </source>
</evidence>
<dbReference type="Gene3D" id="3.40.50.300">
    <property type="entry name" value="P-loop containing nucleotide triphosphate hydrolases"/>
    <property type="match status" value="1"/>
</dbReference>
<dbReference type="Gene3D" id="3.30.450.40">
    <property type="match status" value="1"/>
</dbReference>
<dbReference type="CDD" id="cd00009">
    <property type="entry name" value="AAA"/>
    <property type="match status" value="1"/>
</dbReference>
<evidence type="ECO:0000256" key="8">
    <source>
        <dbReference type="ARBA" id="ARBA00023015"/>
    </source>
</evidence>
<dbReference type="PROSITE" id="PS50045">
    <property type="entry name" value="SIGMA54_INTERACT_4"/>
    <property type="match status" value="1"/>
</dbReference>
<evidence type="ECO:0000313" key="14">
    <source>
        <dbReference type="EMBL" id="AXA34821.1"/>
    </source>
</evidence>
<dbReference type="GO" id="GO:0005524">
    <property type="term" value="F:ATP binding"/>
    <property type="evidence" value="ECO:0007669"/>
    <property type="project" value="UniProtKB-KW"/>
</dbReference>
<dbReference type="Gene3D" id="2.60.200.20">
    <property type="match status" value="1"/>
</dbReference>
<dbReference type="InterPro" id="IPR025662">
    <property type="entry name" value="Sigma_54_int_dom_ATP-bd_1"/>
</dbReference>
<dbReference type="PANTHER" id="PTHR32071:SF95">
    <property type="entry name" value="DNA-BINDING TRANSCRIPTIONAL REGULATOR NTRC"/>
    <property type="match status" value="1"/>
</dbReference>
<dbReference type="GO" id="GO:0006355">
    <property type="term" value="P:regulation of DNA-templated transcription"/>
    <property type="evidence" value="ECO:0007669"/>
    <property type="project" value="InterPro"/>
</dbReference>
<evidence type="ECO:0000259" key="12">
    <source>
        <dbReference type="PROSITE" id="PS50006"/>
    </source>
</evidence>
<organism evidence="14 15">
    <name type="scientific">Sumerlaea chitinivorans</name>
    <dbReference type="NCBI Taxonomy" id="2250252"/>
    <lineage>
        <taxon>Bacteria</taxon>
        <taxon>Candidatus Sumerlaeota</taxon>
        <taxon>Candidatus Sumerlaeia</taxon>
        <taxon>Candidatus Sumerlaeales</taxon>
        <taxon>Candidatus Sumerlaeaceae</taxon>
        <taxon>Candidatus Sumerlaea</taxon>
    </lineage>
</organism>
<dbReference type="PROSITE" id="PS00675">
    <property type="entry name" value="SIGMA54_INTERACT_1"/>
    <property type="match status" value="1"/>
</dbReference>
<evidence type="ECO:0000256" key="4">
    <source>
        <dbReference type="ARBA" id="ARBA00022553"/>
    </source>
</evidence>
<dbReference type="GO" id="GO:0000160">
    <property type="term" value="P:phosphorelay signal transduction system"/>
    <property type="evidence" value="ECO:0007669"/>
    <property type="project" value="UniProtKB-KW"/>
</dbReference>
<keyword evidence="11" id="KW-0804">Transcription</keyword>
<dbReference type="Gene3D" id="1.10.8.60">
    <property type="match status" value="1"/>
</dbReference>
<evidence type="ECO:0000259" key="13">
    <source>
        <dbReference type="PROSITE" id="PS50045"/>
    </source>
</evidence>
<evidence type="ECO:0000256" key="5">
    <source>
        <dbReference type="ARBA" id="ARBA00022741"/>
    </source>
</evidence>
<evidence type="ECO:0000256" key="7">
    <source>
        <dbReference type="ARBA" id="ARBA00023012"/>
    </source>
</evidence>
<dbReference type="PROSITE" id="PS00676">
    <property type="entry name" value="SIGMA54_INTERACT_2"/>
    <property type="match status" value="1"/>
</dbReference>
<dbReference type="Gene3D" id="1.10.10.60">
    <property type="entry name" value="Homeodomain-like"/>
    <property type="match status" value="1"/>
</dbReference>
<keyword evidence="4" id="KW-0597">Phosphoprotein</keyword>
<dbReference type="Pfam" id="PF00498">
    <property type="entry name" value="FHA"/>
    <property type="match status" value="1"/>
</dbReference>
<dbReference type="FunFam" id="3.40.50.300:FF:000006">
    <property type="entry name" value="DNA-binding transcriptional regulator NtrC"/>
    <property type="match status" value="1"/>
</dbReference>
<feature type="domain" description="FHA" evidence="12">
    <location>
        <begin position="37"/>
        <end position="86"/>
    </location>
</feature>
<gene>
    <name evidence="14" type="ORF">BRCON_0044</name>
</gene>
<evidence type="ECO:0000256" key="1">
    <source>
        <dbReference type="ARBA" id="ARBA00004496"/>
    </source>
</evidence>
<dbReference type="GO" id="GO:0005737">
    <property type="term" value="C:cytoplasm"/>
    <property type="evidence" value="ECO:0007669"/>
    <property type="project" value="UniProtKB-SubCell"/>
</dbReference>
<keyword evidence="10" id="KW-0010">Activator</keyword>
<dbReference type="InterPro" id="IPR002078">
    <property type="entry name" value="Sigma_54_int"/>
</dbReference>
<dbReference type="InterPro" id="IPR027417">
    <property type="entry name" value="P-loop_NTPase"/>
</dbReference>
<dbReference type="AlphaFoldDB" id="A0A2Z4Y0W1"/>
<dbReference type="InterPro" id="IPR002197">
    <property type="entry name" value="HTH_Fis"/>
</dbReference>
<dbReference type="Pfam" id="PF00158">
    <property type="entry name" value="Sigma54_activat"/>
    <property type="match status" value="1"/>
</dbReference>
<keyword evidence="9" id="KW-0238">DNA-binding</keyword>
<evidence type="ECO:0000256" key="11">
    <source>
        <dbReference type="ARBA" id="ARBA00023163"/>
    </source>
</evidence>
<dbReference type="GO" id="GO:0043565">
    <property type="term" value="F:sequence-specific DNA binding"/>
    <property type="evidence" value="ECO:0007669"/>
    <property type="project" value="InterPro"/>
</dbReference>
<dbReference type="KEGG" id="schv:BRCON_0044"/>
<protein>
    <submittedName>
        <fullName evidence="14">Response regulator of zinc sigma-54-dependent two-component system</fullName>
    </submittedName>
</protein>
<keyword evidence="3" id="KW-0678">Repressor</keyword>
<dbReference type="PANTHER" id="PTHR32071">
    <property type="entry name" value="TRANSCRIPTIONAL REGULATORY PROTEIN"/>
    <property type="match status" value="1"/>
</dbReference>
<evidence type="ECO:0000256" key="10">
    <source>
        <dbReference type="ARBA" id="ARBA00023159"/>
    </source>
</evidence>